<dbReference type="AlphaFoldDB" id="A0A2N0ZFA0"/>
<organism evidence="2 3">
    <name type="scientific">Cytobacillus horneckiae</name>
    <dbReference type="NCBI Taxonomy" id="549687"/>
    <lineage>
        <taxon>Bacteria</taxon>
        <taxon>Bacillati</taxon>
        <taxon>Bacillota</taxon>
        <taxon>Bacilli</taxon>
        <taxon>Bacillales</taxon>
        <taxon>Bacillaceae</taxon>
        <taxon>Cytobacillus</taxon>
    </lineage>
</organism>
<feature type="coiled-coil region" evidence="1">
    <location>
        <begin position="849"/>
        <end position="876"/>
    </location>
</feature>
<evidence type="ECO:0000313" key="3">
    <source>
        <dbReference type="Proteomes" id="UP000233343"/>
    </source>
</evidence>
<sequence length="930" mass="108061">MTNDVYIPTIEGAIINENKIRDKKIHNLNHEGSIPDSLLLRKLRRNKNYIEFGKRKNFTHDIINVKFSQSTKSGKQLISTYEKLIAESNDDQEIQRLEYLINKIVDEMEKHPISNKWIGKSAEEIRYDLYNVGFTIKLTDYETGEVSETEKYVLLGRSPAKSRKGEAWFIKENLHDYIKTWMRLGLNFDNDTSVDLAGILSYETLVASSIVDTVKIDPDSILIVDSVYSTFKKDANVIGIEKKDGKDILANIPKEKWKITNEIFDGEALADVSLFEGEQEGKGFMLLRQLFFKAACFNVRLTDFLSDYADANGKDFDSWEIEDMFGNKIPASKIKLIINPSCLKILKYSYACGSKKEIYEHWRKTVKNNESSLWGICKSEKETKRGFTDDNQPLQRMSYQMINSLPIKNKADINKISQYEYGYIMDLKNKPKKFIDHLITNKNNVNANEMFAALYDVNTKIIESKIFRDFKKSTIKKYRENLQSGKLRVTGDYCVMGSCLVEYLMKVVGEIKGNEINEPLCLKGNEIYTTLFEPGELVGFRNPHVSPSNLLYVDRIKLEPENKYHNYLKYFNLTKNIVVVNSIGFEICDILNGCDWDSDVVFLSNDSTLTKIIKKSIDYYKVIINDIPEDKESDEVVYRLVTNDMAKIDNKLSKSKTEIGEIVNLSQLIMSLYWDEMAKDKPDKDKVENLLGYTNILSILSGLSIDSAKRQYKVDAKKQLNMIRNKISLKLLDKKNIKDKKLLEYVKGLHKDVKLKAKPLFWKYVHNDKLNKKQKNNKSQITTYYNCPMDMVYESFSKLEPAEGSKDNIKLNDLLHKYDKRKANRRQTGKVKNIANDTSNLMGRIYKDFDDEDELMEQLDRIMDEQQEKFDKIKINKNTMYAILLKIAEETEGKKEQDKNNEKRRGNWVRLMNHLYKSRPQLFLSSFKCN</sequence>
<protein>
    <recommendedName>
        <fullName evidence="4">RNA-dependent RNA polymerase</fullName>
    </recommendedName>
</protein>
<reference evidence="2 3" key="1">
    <citation type="journal article" date="2010" name="Int. J. Syst. Evol. Microbiol.">
        <title>Bacillus horneckiae sp. nov., isolated from a spacecraft-assembly clean room.</title>
        <authorList>
            <person name="Vaishampayan P."/>
            <person name="Probst A."/>
            <person name="Krishnamurthi S."/>
            <person name="Ghosh S."/>
            <person name="Osman S."/>
            <person name="McDowall A."/>
            <person name="Ruckmani A."/>
            <person name="Mayilraj S."/>
            <person name="Venkateswaran K."/>
        </authorList>
    </citation>
    <scope>NUCLEOTIDE SEQUENCE [LARGE SCALE GENOMIC DNA]</scope>
    <source>
        <strain evidence="3">1PO1SC</strain>
    </source>
</reference>
<evidence type="ECO:0000313" key="2">
    <source>
        <dbReference type="EMBL" id="PKG28186.1"/>
    </source>
</evidence>
<dbReference type="Proteomes" id="UP000233343">
    <property type="component" value="Unassembled WGS sequence"/>
</dbReference>
<evidence type="ECO:0008006" key="4">
    <source>
        <dbReference type="Google" id="ProtNLM"/>
    </source>
</evidence>
<dbReference type="RefSeq" id="WP_066196410.1">
    <property type="nucleotide sequence ID" value="NZ_JARMMB010000009.1"/>
</dbReference>
<keyword evidence="1" id="KW-0175">Coiled coil</keyword>
<keyword evidence="3" id="KW-1185">Reference proteome</keyword>
<name>A0A2N0ZFA0_9BACI</name>
<accession>A0A2N0ZFA0</accession>
<comment type="caution">
    <text evidence="2">The sequence shown here is derived from an EMBL/GenBank/DDBJ whole genome shotgun (WGS) entry which is preliminary data.</text>
</comment>
<gene>
    <name evidence="2" type="ORF">CWS20_15190</name>
</gene>
<proteinExistence type="predicted"/>
<evidence type="ECO:0000256" key="1">
    <source>
        <dbReference type="SAM" id="Coils"/>
    </source>
</evidence>
<dbReference type="EMBL" id="PISD01000031">
    <property type="protein sequence ID" value="PKG28186.1"/>
    <property type="molecule type" value="Genomic_DNA"/>
</dbReference>